<keyword evidence="2" id="KW-1185">Reference proteome</keyword>
<evidence type="ECO:0000313" key="2">
    <source>
        <dbReference type="Proteomes" id="UP000789920"/>
    </source>
</evidence>
<gene>
    <name evidence="1" type="ORF">RPERSI_LOCUS17391</name>
</gene>
<dbReference type="EMBL" id="CAJVQC010044516">
    <property type="protein sequence ID" value="CAG8779688.1"/>
    <property type="molecule type" value="Genomic_DNA"/>
</dbReference>
<dbReference type="Proteomes" id="UP000789920">
    <property type="component" value="Unassembled WGS sequence"/>
</dbReference>
<evidence type="ECO:0000313" key="1">
    <source>
        <dbReference type="EMBL" id="CAG8779688.1"/>
    </source>
</evidence>
<organism evidence="1 2">
    <name type="scientific">Racocetra persica</name>
    <dbReference type="NCBI Taxonomy" id="160502"/>
    <lineage>
        <taxon>Eukaryota</taxon>
        <taxon>Fungi</taxon>
        <taxon>Fungi incertae sedis</taxon>
        <taxon>Mucoromycota</taxon>
        <taxon>Glomeromycotina</taxon>
        <taxon>Glomeromycetes</taxon>
        <taxon>Diversisporales</taxon>
        <taxon>Gigasporaceae</taxon>
        <taxon>Racocetra</taxon>
    </lineage>
</organism>
<name>A0ACA9R6N4_9GLOM</name>
<proteinExistence type="predicted"/>
<reference evidence="1" key="1">
    <citation type="submission" date="2021-06" db="EMBL/GenBank/DDBJ databases">
        <authorList>
            <person name="Kallberg Y."/>
            <person name="Tangrot J."/>
            <person name="Rosling A."/>
        </authorList>
    </citation>
    <scope>NUCLEOTIDE SEQUENCE</scope>
    <source>
        <strain evidence="1">MA461A</strain>
    </source>
</reference>
<feature type="non-terminal residue" evidence="1">
    <location>
        <position position="1"/>
    </location>
</feature>
<comment type="caution">
    <text evidence="1">The sequence shown here is derived from an EMBL/GenBank/DDBJ whole genome shotgun (WGS) entry which is preliminary data.</text>
</comment>
<protein>
    <submittedName>
        <fullName evidence="1">36513_t:CDS:1</fullName>
    </submittedName>
</protein>
<accession>A0ACA9R6N4</accession>
<sequence length="42" mass="4867">AAEAMNTIANTLKCGDKKFLIKIDFYRGNRTQDSITWLKKFD</sequence>